<evidence type="ECO:0008006" key="2">
    <source>
        <dbReference type="Google" id="ProtNLM"/>
    </source>
</evidence>
<dbReference type="InterPro" id="IPR038765">
    <property type="entry name" value="Papain-like_cys_pep_sf"/>
</dbReference>
<evidence type="ECO:0000313" key="1">
    <source>
        <dbReference type="EMBL" id="CAA9369720.1"/>
    </source>
</evidence>
<protein>
    <recommendedName>
        <fullName evidence="2">Guanylate cyclase</fullName>
    </recommendedName>
</protein>
<reference evidence="1" key="1">
    <citation type="submission" date="2020-02" db="EMBL/GenBank/DDBJ databases">
        <authorList>
            <person name="Meier V. D."/>
        </authorList>
    </citation>
    <scope>NUCLEOTIDE SEQUENCE</scope>
    <source>
        <strain evidence="1">AVDCRST_MAG32</strain>
    </source>
</reference>
<gene>
    <name evidence="1" type="ORF">AVDCRST_MAG32-498</name>
</gene>
<dbReference type="EMBL" id="CADCUM010000026">
    <property type="protein sequence ID" value="CAA9369720.1"/>
    <property type="molecule type" value="Genomic_DNA"/>
</dbReference>
<sequence>MPHDRRGALTLDEAVDLTRSGDIWIFRGSRAPDRIIRTFTNAPVNHVGMSVVVDDLPPLIWHAELGRKQVDVWTGAHHRGTQLHDLRTALERWQTEYDNRVWLRQLHPEAGQREEDGMLRAIARLDGISFPSTGGLAGRWLRGRDAYVPRRERGRQATPAAAFCAEIVARTYQEMGLLPHDRRATWYDPGRFWSGDYLPLAQGWELGGEVAVGSAA</sequence>
<dbReference type="AlphaFoldDB" id="A0A6J4MWU4"/>
<dbReference type="SUPFAM" id="SSF54001">
    <property type="entry name" value="Cysteine proteinases"/>
    <property type="match status" value="1"/>
</dbReference>
<accession>A0A6J4MWU4</accession>
<organism evidence="1">
    <name type="scientific">uncultured Nocardioides sp</name>
    <dbReference type="NCBI Taxonomy" id="198441"/>
    <lineage>
        <taxon>Bacteria</taxon>
        <taxon>Bacillati</taxon>
        <taxon>Actinomycetota</taxon>
        <taxon>Actinomycetes</taxon>
        <taxon>Propionibacteriales</taxon>
        <taxon>Nocardioidaceae</taxon>
        <taxon>Nocardioides</taxon>
        <taxon>environmental samples</taxon>
    </lineage>
</organism>
<proteinExistence type="predicted"/>
<dbReference type="Gene3D" id="3.90.1720.10">
    <property type="entry name" value="endopeptidase domain like (from Nostoc punctiforme)"/>
    <property type="match status" value="1"/>
</dbReference>
<name>A0A6J4MWU4_9ACTN</name>